<evidence type="ECO:0000313" key="9">
    <source>
        <dbReference type="EMBL" id="QEL10443.1"/>
    </source>
</evidence>
<evidence type="ECO:0000256" key="8">
    <source>
        <dbReference type="HAMAP-Rule" id="MF_01105"/>
    </source>
</evidence>
<keyword evidence="4 8" id="KW-0028">Amino-acid biosynthesis</keyword>
<organism evidence="9 10">
    <name type="scientific">Kushneria phosphatilytica</name>
    <dbReference type="NCBI Taxonomy" id="657387"/>
    <lineage>
        <taxon>Bacteria</taxon>
        <taxon>Pseudomonadati</taxon>
        <taxon>Pseudomonadota</taxon>
        <taxon>Gammaproteobacteria</taxon>
        <taxon>Oceanospirillales</taxon>
        <taxon>Halomonadaceae</taxon>
        <taxon>Kushneria</taxon>
    </lineage>
</organism>
<dbReference type="KEGG" id="kuy:FY550_04360"/>
<dbReference type="Pfam" id="PF13508">
    <property type="entry name" value="Acetyltransf_7"/>
    <property type="match status" value="1"/>
</dbReference>
<accession>A0A1S1NZH1</accession>
<dbReference type="OrthoDB" id="9802238at2"/>
<dbReference type="PANTHER" id="PTHR30602">
    <property type="entry name" value="AMINO-ACID ACETYLTRANSFERASE"/>
    <property type="match status" value="1"/>
</dbReference>
<reference evidence="9 10" key="1">
    <citation type="submission" date="2019-08" db="EMBL/GenBank/DDBJ databases">
        <title>Complete genome sequence of Kushneria sp. YCWA18, a halophilic phosphate-solubilizing bacterium isolated from Daqiao saltern in China.</title>
        <authorList>
            <person name="Du G.-X."/>
            <person name="Qu L.-Y."/>
        </authorList>
    </citation>
    <scope>NUCLEOTIDE SEQUENCE [LARGE SCALE GENOMIC DNA]</scope>
    <source>
        <strain evidence="9 10">YCWA18</strain>
    </source>
</reference>
<comment type="catalytic activity">
    <reaction evidence="7 8">
        <text>L-glutamate + acetyl-CoA = N-acetyl-L-glutamate + CoA + H(+)</text>
        <dbReference type="Rhea" id="RHEA:24292"/>
        <dbReference type="ChEBI" id="CHEBI:15378"/>
        <dbReference type="ChEBI" id="CHEBI:29985"/>
        <dbReference type="ChEBI" id="CHEBI:44337"/>
        <dbReference type="ChEBI" id="CHEBI:57287"/>
        <dbReference type="ChEBI" id="CHEBI:57288"/>
        <dbReference type="EC" id="2.3.1.1"/>
    </reaction>
</comment>
<dbReference type="GO" id="GO:0005737">
    <property type="term" value="C:cytoplasm"/>
    <property type="evidence" value="ECO:0007669"/>
    <property type="project" value="UniProtKB-SubCell"/>
</dbReference>
<dbReference type="GO" id="GO:0004042">
    <property type="term" value="F:L-glutamate N-acetyltransferase activity"/>
    <property type="evidence" value="ECO:0007669"/>
    <property type="project" value="UniProtKB-UniRule"/>
</dbReference>
<dbReference type="HAMAP" id="MF_01105">
    <property type="entry name" value="N_acetyl_glu_synth"/>
    <property type="match status" value="1"/>
</dbReference>
<keyword evidence="5 8" id="KW-0808">Transferase</keyword>
<evidence type="ECO:0000313" key="10">
    <source>
        <dbReference type="Proteomes" id="UP000322553"/>
    </source>
</evidence>
<evidence type="ECO:0000256" key="6">
    <source>
        <dbReference type="ARBA" id="ARBA00023315"/>
    </source>
</evidence>
<dbReference type="InterPro" id="IPR001048">
    <property type="entry name" value="Asp/Glu/Uridylate_kinase"/>
</dbReference>
<dbReference type="AlphaFoldDB" id="A0A1S1NZH1"/>
<comment type="similarity">
    <text evidence="2 8">Belongs to the acetyltransferase family. ArgA subfamily.</text>
</comment>
<dbReference type="PROSITE" id="PS51186">
    <property type="entry name" value="GNAT"/>
    <property type="match status" value="1"/>
</dbReference>
<evidence type="ECO:0000256" key="1">
    <source>
        <dbReference type="ARBA" id="ARBA00004925"/>
    </source>
</evidence>
<comment type="subcellular location">
    <subcellularLocation>
        <location evidence="8">Cytoplasm</location>
    </subcellularLocation>
</comment>
<dbReference type="NCBIfam" id="TIGR01890">
    <property type="entry name" value="N-Ac-Glu-synth"/>
    <property type="match status" value="1"/>
</dbReference>
<dbReference type="InterPro" id="IPR010167">
    <property type="entry name" value="NH2A_AcTrfase"/>
</dbReference>
<dbReference type="EMBL" id="CP043420">
    <property type="protein sequence ID" value="QEL10443.1"/>
    <property type="molecule type" value="Genomic_DNA"/>
</dbReference>
<comment type="miscellaneous">
    <text evidence="8">In bacteria which possess the bifunctional enzyme ornithine acetyltransferase/N-acetylglutamate synthase (ArgJ), ArgA fulfills an anaplerotic role.</text>
</comment>
<comment type="pathway">
    <text evidence="1 8">Amino-acid biosynthesis; L-arginine biosynthesis; N(2)-acetyl-L-ornithine from L-glutamate: step 1/4.</text>
</comment>
<dbReference type="EC" id="2.3.1.1" evidence="8"/>
<evidence type="ECO:0000256" key="3">
    <source>
        <dbReference type="ARBA" id="ARBA00022571"/>
    </source>
</evidence>
<dbReference type="GO" id="GO:0006526">
    <property type="term" value="P:L-arginine biosynthetic process"/>
    <property type="evidence" value="ECO:0007669"/>
    <property type="project" value="UniProtKB-UniRule"/>
</dbReference>
<dbReference type="RefSeq" id="WP_070975944.1">
    <property type="nucleotide sequence ID" value="NZ_CP043420.1"/>
</dbReference>
<keyword evidence="8" id="KW-0963">Cytoplasm</keyword>
<dbReference type="PIRSF" id="PIRSF000423">
    <property type="entry name" value="ArgA"/>
    <property type="match status" value="1"/>
</dbReference>
<dbReference type="PANTHER" id="PTHR30602:SF12">
    <property type="entry name" value="AMINO-ACID ACETYLTRANSFERASE NAGS1, CHLOROPLASTIC-RELATED"/>
    <property type="match status" value="1"/>
</dbReference>
<dbReference type="Proteomes" id="UP000322553">
    <property type="component" value="Chromosome"/>
</dbReference>
<dbReference type="CDD" id="cd04237">
    <property type="entry name" value="AAK_NAGS-ABP"/>
    <property type="match status" value="1"/>
</dbReference>
<protein>
    <recommendedName>
        <fullName evidence="8">Amino-acid acetyltransferase</fullName>
        <ecNumber evidence="8">2.3.1.1</ecNumber>
    </recommendedName>
    <alternativeName>
        <fullName evidence="8">N-acetylglutamate synthase</fullName>
        <shortName evidence="8">AGS</shortName>
        <shortName evidence="8">NAGS</shortName>
    </alternativeName>
</protein>
<dbReference type="CDD" id="cd04301">
    <property type="entry name" value="NAT_SF"/>
    <property type="match status" value="1"/>
</dbReference>
<dbReference type="InterPro" id="IPR033719">
    <property type="entry name" value="NAGS_kin"/>
</dbReference>
<dbReference type="Pfam" id="PF00696">
    <property type="entry name" value="AA_kinase"/>
    <property type="match status" value="1"/>
</dbReference>
<dbReference type="SUPFAM" id="SSF53633">
    <property type="entry name" value="Carbamate kinase-like"/>
    <property type="match status" value="1"/>
</dbReference>
<keyword evidence="10" id="KW-1185">Reference proteome</keyword>
<proteinExistence type="inferred from homology"/>
<evidence type="ECO:0000256" key="5">
    <source>
        <dbReference type="ARBA" id="ARBA00022679"/>
    </source>
</evidence>
<keyword evidence="3 8" id="KW-0055">Arginine biosynthesis</keyword>
<evidence type="ECO:0000256" key="4">
    <source>
        <dbReference type="ARBA" id="ARBA00022605"/>
    </source>
</evidence>
<dbReference type="Gene3D" id="3.40.630.30">
    <property type="match status" value="1"/>
</dbReference>
<dbReference type="STRING" id="657387.BH688_00620"/>
<dbReference type="SUPFAM" id="SSF55729">
    <property type="entry name" value="Acyl-CoA N-acyltransferases (Nat)"/>
    <property type="match status" value="1"/>
</dbReference>
<evidence type="ECO:0000256" key="7">
    <source>
        <dbReference type="ARBA" id="ARBA00048372"/>
    </source>
</evidence>
<gene>
    <name evidence="8" type="primary">argA</name>
    <name evidence="9" type="ORF">FY550_04360</name>
</gene>
<dbReference type="NCBIfam" id="NF003641">
    <property type="entry name" value="PRK05279.1"/>
    <property type="match status" value="1"/>
</dbReference>
<dbReference type="InterPro" id="IPR036393">
    <property type="entry name" value="AceGlu_kinase-like_sf"/>
</dbReference>
<name>A0A1S1NZH1_9GAMM</name>
<evidence type="ECO:0000256" key="2">
    <source>
        <dbReference type="ARBA" id="ARBA00009145"/>
    </source>
</evidence>
<dbReference type="UniPathway" id="UPA00068">
    <property type="reaction ID" value="UER00106"/>
</dbReference>
<dbReference type="Gene3D" id="3.40.1160.10">
    <property type="entry name" value="Acetylglutamate kinase-like"/>
    <property type="match status" value="1"/>
</dbReference>
<dbReference type="InterPro" id="IPR016181">
    <property type="entry name" value="Acyl_CoA_acyltransferase"/>
</dbReference>
<keyword evidence="6 8" id="KW-0012">Acyltransferase</keyword>
<dbReference type="InterPro" id="IPR000182">
    <property type="entry name" value="GNAT_dom"/>
</dbReference>
<sequence length="436" mass="48165">MDTAFPFADWFRNSSPYIDAHRGRTFVILVESEALADHEQSSLIQDLALLHTLGVRLVLVFGVRESTAQALSVAGIVPRRHQQQVVIDDAAMAVIEREIARLRLLIEARLSPGLPNSPLHGMEINALSGNLVMARPVGIRDGVDFQHAGEVRRVRASAIRGLLEQQAVVILPPLGYSSTGEVFDLDAAEVARETAIALEADKLILLGHAAGLHDARGRLCHQLTPGEANALEESVNPPAELRRHLHIACEAARQGVGRTHLVSWQDRDALLGELFTRDGVGTMITRERYEQVRPARLEDIGGLLALLQPLEARGVLVTRSRERLEQDIEDYIVIERDGMVIGCAALHPFSEAGSGELACVVVHDNYRGGDRGNLLLSAIEREARRQGLSELFALTTHTAHWFFEHGFVEGEVSTLPERRRVSWNPQRNSRVLVRPL</sequence>